<dbReference type="EMBL" id="GBRD01010093">
    <property type="protein sequence ID" value="JAG55731.1"/>
    <property type="molecule type" value="Transcribed_RNA"/>
</dbReference>
<reference evidence="1" key="1">
    <citation type="submission" date="2014-09" db="EMBL/GenBank/DDBJ databases">
        <authorList>
            <person name="Magalhaes I.L.F."/>
            <person name="Oliveira U."/>
            <person name="Santos F.R."/>
            <person name="Vidigal T.H.D.A."/>
            <person name="Brescovit A.D."/>
            <person name="Santos A.J."/>
        </authorList>
    </citation>
    <scope>NUCLEOTIDE SEQUENCE</scope>
</reference>
<accession>A0A0K8SR83</accession>
<organism evidence="1">
    <name type="scientific">Lygus hesperus</name>
    <name type="common">Western plant bug</name>
    <dbReference type="NCBI Taxonomy" id="30085"/>
    <lineage>
        <taxon>Eukaryota</taxon>
        <taxon>Metazoa</taxon>
        <taxon>Ecdysozoa</taxon>
        <taxon>Arthropoda</taxon>
        <taxon>Hexapoda</taxon>
        <taxon>Insecta</taxon>
        <taxon>Pterygota</taxon>
        <taxon>Neoptera</taxon>
        <taxon>Paraneoptera</taxon>
        <taxon>Hemiptera</taxon>
        <taxon>Heteroptera</taxon>
        <taxon>Panheteroptera</taxon>
        <taxon>Cimicomorpha</taxon>
        <taxon>Miridae</taxon>
        <taxon>Mirini</taxon>
        <taxon>Lygus</taxon>
    </lineage>
</organism>
<evidence type="ECO:0000313" key="1">
    <source>
        <dbReference type="EMBL" id="JAG55731.1"/>
    </source>
</evidence>
<feature type="non-terminal residue" evidence="1">
    <location>
        <position position="167"/>
    </location>
</feature>
<protein>
    <submittedName>
        <fullName evidence="1">Uncharacterized protein</fullName>
    </submittedName>
</protein>
<proteinExistence type="predicted"/>
<feature type="non-terminal residue" evidence="1">
    <location>
        <position position="1"/>
    </location>
</feature>
<dbReference type="Gene3D" id="1.20.5.190">
    <property type="match status" value="1"/>
</dbReference>
<name>A0A0K8SR83_LYGHE</name>
<sequence length="167" mass="18859">DMDQKEKELLKEIGKMIDSRMNNLATKDDLVDLASKSDVRDVQTDIQSLIADLGTMKNKVQGMSTDLTAMKLEHKTMSERLDDMDRRERKNKLIIRGVQSRGEAPTAEDLTDFFRDSLGVQISLEAISVCYSTGGTAGRKSLAIVKFLREEEKWKILKQTKKLHGSP</sequence>
<dbReference type="AlphaFoldDB" id="A0A0K8SR83"/>